<evidence type="ECO:0000313" key="2">
    <source>
        <dbReference type="Proteomes" id="UP001055811"/>
    </source>
</evidence>
<protein>
    <submittedName>
        <fullName evidence="1">Uncharacterized protein</fullName>
    </submittedName>
</protein>
<sequence length="681" mass="74091">MLKLSSIEQCASVFYFLPISTLGYIEMCEFCGYMERNRGPPFKKRPNPRFNKGINKRGKFDDEESSETSHVSETVYRILCQSRRIGSVIGKGGTVVKALREETQAKITVAESVTGSEERVIIIYSPSAKLPVKNEDEENDLELHCAAQDALVKVHDRIVEEDIFDDDESVVFCRMLVPNNTVGCLLGKGGEVIKRLRGETGAVIRLLPADQLPTCAMETDELLQISGTPDVTRKALAKVSTLLHQNPRKDEPPSNSRPVGPPRSYQPGAPPPPERGPYTYGAPPLPWRGYGNEPPRFGPPVIEHVEDTPIEFPMKILCSEAKIHGVIGRNSISLRQFQQETGTSVYVEDPIVGSDERVILVSSFDALQKPRSRTIDAILLLQDKTSEHDDKGIITTRVLIPSSKVGCILGQGGMIINEMRRRIKADIRVYAKEEKPKCAAENEELVQVSGSYGVAKEALAEIASRFRARYLRDTKPGTEPVGPPPSGVPRGGRVGGYDPYKVGGGGRDFNQPPTYAPPPPREYQPQTYHAPPVEYATHTYPVPPHASGYPSAVDINVANSGQVAGTAPPGPPGVHNPSEVTGTMVNPQDPYAVGAQGGEVYQAYGGVAGGQTHPVQATYPENYGTQQDPYSGINSSAHTSYYTTTTMTTTTAPTPATTVPTYPPQQGHYAATTQTSQQYGH</sequence>
<gene>
    <name evidence="1" type="ORF">L2E82_18521</name>
</gene>
<accession>A0ACB9F9Y4</accession>
<keyword evidence="2" id="KW-1185">Reference proteome</keyword>
<dbReference type="EMBL" id="CM042011">
    <property type="protein sequence ID" value="KAI3768089.1"/>
    <property type="molecule type" value="Genomic_DNA"/>
</dbReference>
<reference evidence="1 2" key="2">
    <citation type="journal article" date="2022" name="Mol. Ecol. Resour.">
        <title>The genomes of chicory, endive, great burdock and yacon provide insights into Asteraceae paleo-polyploidization history and plant inulin production.</title>
        <authorList>
            <person name="Fan W."/>
            <person name="Wang S."/>
            <person name="Wang H."/>
            <person name="Wang A."/>
            <person name="Jiang F."/>
            <person name="Liu H."/>
            <person name="Zhao H."/>
            <person name="Xu D."/>
            <person name="Zhang Y."/>
        </authorList>
    </citation>
    <scope>NUCLEOTIDE SEQUENCE [LARGE SCALE GENOMIC DNA]</scope>
    <source>
        <strain evidence="2">cv. Punajuju</strain>
        <tissue evidence="1">Leaves</tissue>
    </source>
</reference>
<comment type="caution">
    <text evidence="1">The sequence shown here is derived from an EMBL/GenBank/DDBJ whole genome shotgun (WGS) entry which is preliminary data.</text>
</comment>
<organism evidence="1 2">
    <name type="scientific">Cichorium intybus</name>
    <name type="common">Chicory</name>
    <dbReference type="NCBI Taxonomy" id="13427"/>
    <lineage>
        <taxon>Eukaryota</taxon>
        <taxon>Viridiplantae</taxon>
        <taxon>Streptophyta</taxon>
        <taxon>Embryophyta</taxon>
        <taxon>Tracheophyta</taxon>
        <taxon>Spermatophyta</taxon>
        <taxon>Magnoliopsida</taxon>
        <taxon>eudicotyledons</taxon>
        <taxon>Gunneridae</taxon>
        <taxon>Pentapetalae</taxon>
        <taxon>asterids</taxon>
        <taxon>campanulids</taxon>
        <taxon>Asterales</taxon>
        <taxon>Asteraceae</taxon>
        <taxon>Cichorioideae</taxon>
        <taxon>Cichorieae</taxon>
        <taxon>Cichoriinae</taxon>
        <taxon>Cichorium</taxon>
    </lineage>
</organism>
<evidence type="ECO:0000313" key="1">
    <source>
        <dbReference type="EMBL" id="KAI3768089.1"/>
    </source>
</evidence>
<name>A0ACB9F9Y4_CICIN</name>
<proteinExistence type="predicted"/>
<dbReference type="Proteomes" id="UP001055811">
    <property type="component" value="Linkage Group LG03"/>
</dbReference>
<reference evidence="2" key="1">
    <citation type="journal article" date="2022" name="Mol. Ecol. Resour.">
        <title>The genomes of chicory, endive, great burdock and yacon provide insights into Asteraceae palaeo-polyploidization history and plant inulin production.</title>
        <authorList>
            <person name="Fan W."/>
            <person name="Wang S."/>
            <person name="Wang H."/>
            <person name="Wang A."/>
            <person name="Jiang F."/>
            <person name="Liu H."/>
            <person name="Zhao H."/>
            <person name="Xu D."/>
            <person name="Zhang Y."/>
        </authorList>
    </citation>
    <scope>NUCLEOTIDE SEQUENCE [LARGE SCALE GENOMIC DNA]</scope>
    <source>
        <strain evidence="2">cv. Punajuju</strain>
    </source>
</reference>